<comment type="caution">
    <text evidence="7">The sequence shown here is derived from an EMBL/GenBank/DDBJ whole genome shotgun (WGS) entry which is preliminary data.</text>
</comment>
<dbReference type="PANTHER" id="PTHR48051:SF1">
    <property type="entry name" value="RAS SUPPRESSOR PROTEIN 1"/>
    <property type="match status" value="1"/>
</dbReference>
<feature type="compositionally biased region" description="Polar residues" evidence="4">
    <location>
        <begin position="64"/>
        <end position="78"/>
    </location>
</feature>
<dbReference type="Pfam" id="PF00481">
    <property type="entry name" value="PP2C"/>
    <property type="match status" value="1"/>
</dbReference>
<dbReference type="SUPFAM" id="SSF55073">
    <property type="entry name" value="Nucleotide cyclase"/>
    <property type="match status" value="1"/>
</dbReference>
<dbReference type="Proteomes" id="UP001215280">
    <property type="component" value="Unassembled WGS sequence"/>
</dbReference>
<dbReference type="SMART" id="SM00369">
    <property type="entry name" value="LRR_TYP"/>
    <property type="match status" value="11"/>
</dbReference>
<dbReference type="CDD" id="cd00143">
    <property type="entry name" value="PP2Cc"/>
    <property type="match status" value="1"/>
</dbReference>
<dbReference type="GO" id="GO:0009190">
    <property type="term" value="P:cyclic nucleotide biosynthetic process"/>
    <property type="evidence" value="ECO:0007669"/>
    <property type="project" value="InterPro"/>
</dbReference>
<evidence type="ECO:0000313" key="8">
    <source>
        <dbReference type="Proteomes" id="UP001215280"/>
    </source>
</evidence>
<dbReference type="Pfam" id="PF00211">
    <property type="entry name" value="Guanylate_cyc"/>
    <property type="match status" value="1"/>
</dbReference>
<dbReference type="GO" id="GO:0046872">
    <property type="term" value="F:metal ion binding"/>
    <property type="evidence" value="ECO:0007669"/>
    <property type="project" value="UniProtKB-KW"/>
</dbReference>
<evidence type="ECO:0000256" key="1">
    <source>
        <dbReference type="ARBA" id="ARBA00022614"/>
    </source>
</evidence>
<feature type="region of interest" description="Disordered" evidence="4">
    <location>
        <begin position="1"/>
        <end position="102"/>
    </location>
</feature>
<feature type="domain" description="PPM-type phosphatase" evidence="6">
    <location>
        <begin position="956"/>
        <end position="1226"/>
    </location>
</feature>
<keyword evidence="8" id="KW-1185">Reference proteome</keyword>
<feature type="compositionally biased region" description="Basic and acidic residues" evidence="4">
    <location>
        <begin position="41"/>
        <end position="60"/>
    </location>
</feature>
<dbReference type="CDD" id="cd07302">
    <property type="entry name" value="CHD"/>
    <property type="match status" value="1"/>
</dbReference>
<dbReference type="InterPro" id="IPR050216">
    <property type="entry name" value="LRR_domain-containing"/>
</dbReference>
<keyword evidence="2" id="KW-0479">Metal-binding</keyword>
<dbReference type="InterPro" id="IPR036457">
    <property type="entry name" value="PPM-type-like_dom_sf"/>
</dbReference>
<dbReference type="PROSITE" id="PS50125">
    <property type="entry name" value="GUANYLATE_CYCLASE_2"/>
    <property type="match status" value="1"/>
</dbReference>
<evidence type="ECO:0000256" key="2">
    <source>
        <dbReference type="ARBA" id="ARBA00022723"/>
    </source>
</evidence>
<feature type="compositionally biased region" description="Polar residues" evidence="4">
    <location>
        <begin position="707"/>
        <end position="716"/>
    </location>
</feature>
<proteinExistence type="predicted"/>
<evidence type="ECO:0000259" key="5">
    <source>
        <dbReference type="PROSITE" id="PS50125"/>
    </source>
</evidence>
<accession>A0AAD7HLR5</accession>
<dbReference type="SMART" id="SM00332">
    <property type="entry name" value="PP2Cc"/>
    <property type="match status" value="1"/>
</dbReference>
<dbReference type="SMART" id="SM00044">
    <property type="entry name" value="CYCc"/>
    <property type="match status" value="1"/>
</dbReference>
<protein>
    <submittedName>
        <fullName evidence="7">Adenylate cyclase</fullName>
    </submittedName>
</protein>
<evidence type="ECO:0000259" key="6">
    <source>
        <dbReference type="PROSITE" id="PS51746"/>
    </source>
</evidence>
<dbReference type="InterPro" id="IPR001054">
    <property type="entry name" value="A/G_cyclase"/>
</dbReference>
<dbReference type="SUPFAM" id="SSF81606">
    <property type="entry name" value="PP2C-like"/>
    <property type="match status" value="1"/>
</dbReference>
<dbReference type="PANTHER" id="PTHR48051">
    <property type="match status" value="1"/>
</dbReference>
<dbReference type="Pfam" id="PF13855">
    <property type="entry name" value="LRR_8"/>
    <property type="match status" value="1"/>
</dbReference>
<keyword evidence="3" id="KW-0677">Repeat</keyword>
<evidence type="ECO:0000256" key="3">
    <source>
        <dbReference type="ARBA" id="ARBA00022737"/>
    </source>
</evidence>
<dbReference type="Pfam" id="PF23598">
    <property type="entry name" value="LRR_14"/>
    <property type="match status" value="2"/>
</dbReference>
<dbReference type="SUPFAM" id="SSF52058">
    <property type="entry name" value="L domain-like"/>
    <property type="match status" value="2"/>
</dbReference>
<keyword evidence="1" id="KW-0433">Leucine-rich repeat</keyword>
<evidence type="ECO:0000256" key="4">
    <source>
        <dbReference type="SAM" id="MobiDB-lite"/>
    </source>
</evidence>
<feature type="region of interest" description="Disordered" evidence="4">
    <location>
        <begin position="122"/>
        <end position="145"/>
    </location>
</feature>
<dbReference type="GO" id="GO:0005737">
    <property type="term" value="C:cytoplasm"/>
    <property type="evidence" value="ECO:0007669"/>
    <property type="project" value="TreeGrafter"/>
</dbReference>
<dbReference type="FunFam" id="3.80.10.10:FF:001164">
    <property type="entry name" value="GH01279p"/>
    <property type="match status" value="1"/>
</dbReference>
<dbReference type="Gene3D" id="3.60.40.10">
    <property type="entry name" value="PPM-type phosphatase domain"/>
    <property type="match status" value="1"/>
</dbReference>
<reference evidence="7" key="1">
    <citation type="submission" date="2023-03" db="EMBL/GenBank/DDBJ databases">
        <title>Massive genome expansion in bonnet fungi (Mycena s.s.) driven by repeated elements and novel gene families across ecological guilds.</title>
        <authorList>
            <consortium name="Lawrence Berkeley National Laboratory"/>
            <person name="Harder C.B."/>
            <person name="Miyauchi S."/>
            <person name="Viragh M."/>
            <person name="Kuo A."/>
            <person name="Thoen E."/>
            <person name="Andreopoulos B."/>
            <person name="Lu D."/>
            <person name="Skrede I."/>
            <person name="Drula E."/>
            <person name="Henrissat B."/>
            <person name="Morin E."/>
            <person name="Kohler A."/>
            <person name="Barry K."/>
            <person name="LaButti K."/>
            <person name="Morin E."/>
            <person name="Salamov A."/>
            <person name="Lipzen A."/>
            <person name="Mereny Z."/>
            <person name="Hegedus B."/>
            <person name="Baldrian P."/>
            <person name="Stursova M."/>
            <person name="Weitz H."/>
            <person name="Taylor A."/>
            <person name="Grigoriev I.V."/>
            <person name="Nagy L.G."/>
            <person name="Martin F."/>
            <person name="Kauserud H."/>
        </authorList>
    </citation>
    <scope>NUCLEOTIDE SEQUENCE</scope>
    <source>
        <strain evidence="7">CBHHK188m</strain>
    </source>
</reference>
<dbReference type="GO" id="GO:0035556">
    <property type="term" value="P:intracellular signal transduction"/>
    <property type="evidence" value="ECO:0007669"/>
    <property type="project" value="InterPro"/>
</dbReference>
<feature type="domain" description="Guanylate cyclase" evidence="5">
    <location>
        <begin position="1263"/>
        <end position="1400"/>
    </location>
</feature>
<dbReference type="InterPro" id="IPR001611">
    <property type="entry name" value="Leu-rich_rpt"/>
</dbReference>
<feature type="region of interest" description="Disordered" evidence="4">
    <location>
        <begin position="701"/>
        <end position="725"/>
    </location>
</feature>
<gene>
    <name evidence="7" type="ORF">DFH07DRAFT_946505</name>
</gene>
<dbReference type="Gene3D" id="3.80.10.10">
    <property type="entry name" value="Ribonuclease Inhibitor"/>
    <property type="match status" value="4"/>
</dbReference>
<organism evidence="7 8">
    <name type="scientific">Mycena maculata</name>
    <dbReference type="NCBI Taxonomy" id="230809"/>
    <lineage>
        <taxon>Eukaryota</taxon>
        <taxon>Fungi</taxon>
        <taxon>Dikarya</taxon>
        <taxon>Basidiomycota</taxon>
        <taxon>Agaricomycotina</taxon>
        <taxon>Agaricomycetes</taxon>
        <taxon>Agaricomycetidae</taxon>
        <taxon>Agaricales</taxon>
        <taxon>Marasmiineae</taxon>
        <taxon>Mycenaceae</taxon>
        <taxon>Mycena</taxon>
    </lineage>
</organism>
<dbReference type="InterPro" id="IPR055414">
    <property type="entry name" value="LRR_R13L4/SHOC2-like"/>
</dbReference>
<dbReference type="EMBL" id="JARJLG010000246">
    <property type="protein sequence ID" value="KAJ7723487.1"/>
    <property type="molecule type" value="Genomic_DNA"/>
</dbReference>
<dbReference type="SMART" id="SM00364">
    <property type="entry name" value="LRR_BAC"/>
    <property type="match status" value="8"/>
</dbReference>
<dbReference type="Gene3D" id="3.30.70.1230">
    <property type="entry name" value="Nucleotide cyclase"/>
    <property type="match status" value="1"/>
</dbReference>
<dbReference type="PROSITE" id="PS51746">
    <property type="entry name" value="PPM_2"/>
    <property type="match status" value="1"/>
</dbReference>
<dbReference type="InterPro" id="IPR032675">
    <property type="entry name" value="LRR_dom_sf"/>
</dbReference>
<dbReference type="Pfam" id="PF23010">
    <property type="entry name" value="RA_3"/>
    <property type="match status" value="1"/>
</dbReference>
<feature type="compositionally biased region" description="Low complexity" evidence="4">
    <location>
        <begin position="126"/>
        <end position="145"/>
    </location>
</feature>
<dbReference type="InterPro" id="IPR001932">
    <property type="entry name" value="PPM-type_phosphatase-like_dom"/>
</dbReference>
<feature type="compositionally biased region" description="Polar residues" evidence="4">
    <location>
        <begin position="1"/>
        <end position="19"/>
    </location>
</feature>
<dbReference type="InterPro" id="IPR055071">
    <property type="entry name" value="RA_PHLPP-like"/>
</dbReference>
<evidence type="ECO:0000313" key="7">
    <source>
        <dbReference type="EMBL" id="KAJ7723487.1"/>
    </source>
</evidence>
<dbReference type="InterPro" id="IPR003591">
    <property type="entry name" value="Leu-rich_rpt_typical-subtyp"/>
</dbReference>
<sequence length="1612" mass="178209">MDRPSTSKGGSWDDSASQQPKKRLRNSKSTGLIRNIRRSLSLKDLRSGFRRTDDPEHPSLRAENPTSPNLALQSSRSFFPSRRHKGSRDAEPPVPPRPDPDIIELDTNLASMKGIVDHSRLHRCASSSSSGMHSSSGNSQSPVGSSVTFSDPFAYAGHSLSTHSSAPITRIESGDPNFPVPPSWLVNRPQSTHSEDDSSSDDGADAGSTSNVIILPVWRIRIYGSDNGHRIWNVSPSDTVADLIRQLDSTLPAGEELERHELYLKECGRERILRSKEQPTKILRRRLLQAGYEEGDGFDLLSGAGSFLLHFVYRSQFLGTTDDERTFTNFEYINLTGRSLETIPVALHQHAEAIISLHLSRNPMTDIPRDFVQSCTALSKLYLSHMSLKRVPQSVCDCAALTLLDLSSNRIATLDDAGFEALPFLTTLHVQNNRLQRLPASFPRLHRLTHLDISNNKFDTFPDSVTALPNLCHLDFSFNGTADLPREIGRLTTLERLVIVGNQLSALPDELRKLVRLRQLDCRRNQIVDLTVACGLPELATLTADHNSLHSHALSLGASLTMLDVSHNDITELSICRGAGMCNGPFALTSLDISHAKLSILDDDTLSQLLSLRTLKLNHNTVHTLPESLGDLKWLETLSCADNALEKLPQSIGKLQKLEFLDIHSNGLKVLPASLWNCASLLRLNATSNLLEVLEDPPPFVPADEPSLSSRKSVPSLTFPPRRPSVSKLPDIPPMAHSLEMLYLGENALTDEALHPLMMLKALRVLNLSFNEIQEMPSNFFRHLTDLEEVFLSGNRLTHIPSEDLPSLTRLSTLFLNGNHLQHLPTELGQVKSLALLDVGNNLLKYNINNLDYDWNWRVAPLTPHLNFNKNLMYLNLSGNTQLQIKSDVANYGQRPSTSSINRRSLSSFSGLTRLRVLGLMDVTITNTATSTSSDIPDESDDRRVRTSSSLINGMSYGIADTLGRNHYPHMMDLVHEFRGPKKHTVFAMFGRSQPAHQTVGTTSNSLAKFLKDHFIRVFSVELDALDPRRPEGVPDVLRRSFLKLNQDFHDRVFRSRRKMSVAGITDPTLLHTGASGIVVYIAGKKMYIANVGNALAVVSRGGAAHPVSRKHEPYDPAETARIRAAEGWISPPGLVNDELDISRSFGFYHLLPSIIARPDVCEYDLTDLDDMVVIANRGLWDYVDYQTAVDLVQETPTAEAAAQKLRDLAISYGAEGSTMVMVVRLANLTQFERRLGKRRVGVVDRTLDRLKDEVSPPVGHVAIVFTDIQGSTRIWEAAPWGMMTAIHLHNSLLRRWLRTCGGYEVRTEGDSFMCSFPTVLAAVWWCLTIQVALLKVSWPQDILECADGREVCDEQGRLIYGGLSVRIGIHCGAPLCVTDPVTNRMDYFGLMVTRAARIASTAAGGQIMFSSDVLSEINAQMFGGEATDYSDSQPKEAIDAIRQFHPIVVPKGEVRLKGLEVPETLSFILPAELIGRNGIASGIPTRTVSPTSQFNISQIRELAALCVRLEMTTADRVVRPQPKENSASIDSPILFSGDPSVLLPPNVDMSDSELATILYSLMVRLENVETVLRAKAQVMVSPSGAKNALVAALKGLDHQTLEEVLSMLHDS</sequence>
<name>A0AAD7HLR5_9AGAR</name>
<feature type="region of interest" description="Disordered" evidence="4">
    <location>
        <begin position="166"/>
        <end position="208"/>
    </location>
</feature>
<dbReference type="InterPro" id="IPR029787">
    <property type="entry name" value="Nucleotide_cyclase"/>
</dbReference>